<dbReference type="InterPro" id="IPR036170">
    <property type="entry name" value="YezG-like_sf"/>
</dbReference>
<dbReference type="RefSeq" id="WP_094606262.1">
    <property type="nucleotide sequence ID" value="NZ_CP155573.1"/>
</dbReference>
<dbReference type="EMBL" id="CP155573">
    <property type="protein sequence ID" value="XFO67599.1"/>
    <property type="molecule type" value="Genomic_DNA"/>
</dbReference>
<keyword evidence="2" id="KW-1185">Reference proteome</keyword>
<dbReference type="SUPFAM" id="SSF160424">
    <property type="entry name" value="BH3703-like"/>
    <property type="match status" value="1"/>
</dbReference>
<dbReference type="NCBIfam" id="TIGR01741">
    <property type="entry name" value="staph_tand_hypo"/>
    <property type="match status" value="1"/>
</dbReference>
<accession>A0ABZ3IPG4</accession>
<reference evidence="1" key="1">
    <citation type="submission" date="2024-05" db="EMBL/GenBank/DDBJ databases">
        <title>Isolation and characterization of Sporomusa carbonis sp. nov., a carboxydotrophic hydrogenogen in the genus of Sporomusa isolated from a charcoal burning pile.</title>
        <authorList>
            <person name="Boeer T."/>
            <person name="Rosenbaum F."/>
            <person name="Eysell L."/>
            <person name="Mueller V."/>
            <person name="Daniel R."/>
            <person name="Poehlein A."/>
        </authorList>
    </citation>
    <scope>NUCLEOTIDE SEQUENCE [LARGE SCALE GENOMIC DNA]</scope>
    <source>
        <strain evidence="1">DSM 10669</strain>
    </source>
</reference>
<name>A0ABZ3IPG4_9FIRM</name>
<dbReference type="Gene3D" id="3.30.500.20">
    <property type="entry name" value="BH3703-like domains"/>
    <property type="match status" value="1"/>
</dbReference>
<gene>
    <name evidence="1" type="primary">yezG</name>
    <name evidence="1" type="ORF">SPSIL_038180</name>
</gene>
<sequence length="142" mass="17200">METKKMEEFYPRIAELLNQMIPEEWSEILLYSEVREGFSQVYFYYYPKADGKPIYSLDIVDIFDIDKRNYKSLKQALYDCFERLWEEFKIQGQEPWTNLTFLLDSEGKMKIDYNYDDISQISPVEKQDKWEAKYLGYKNCAI</sequence>
<organism evidence="1 2">
    <name type="scientific">Sporomusa silvacetica DSM 10669</name>
    <dbReference type="NCBI Taxonomy" id="1123289"/>
    <lineage>
        <taxon>Bacteria</taxon>
        <taxon>Bacillati</taxon>
        <taxon>Bacillota</taxon>
        <taxon>Negativicutes</taxon>
        <taxon>Selenomonadales</taxon>
        <taxon>Sporomusaceae</taxon>
        <taxon>Sporomusa</taxon>
    </lineage>
</organism>
<evidence type="ECO:0000313" key="2">
    <source>
        <dbReference type="Proteomes" id="UP000216752"/>
    </source>
</evidence>
<dbReference type="InterPro" id="IPR006728">
    <property type="entry name" value="YezG-like"/>
</dbReference>
<protein>
    <submittedName>
        <fullName evidence="1">Antitoxin YezG</fullName>
    </submittedName>
</protein>
<dbReference type="Pfam" id="PF04634">
    <property type="entry name" value="YezG-like"/>
    <property type="match status" value="1"/>
</dbReference>
<proteinExistence type="predicted"/>
<dbReference type="Proteomes" id="UP000216752">
    <property type="component" value="Chromosome"/>
</dbReference>
<evidence type="ECO:0000313" key="1">
    <source>
        <dbReference type="EMBL" id="XFO67599.1"/>
    </source>
</evidence>